<sequence length="284" mass="33725">MNNNFYIEENDLNWSSQQLKIAHLFSESRIKEKQIELSNFLLNNDSYLLSREKAASKQLRRISEQTSKLRFEVLYLEKDLNDIESNKKNIILSTKTDSSKTINLIQMDMIKDNQKIEKLKQDIKEQRKKYIDLINEEKKEKEEIIKDYDQVIFDLWQQIKQTEIMLFSSSSKSFCQSSMESTLTTQSTLDQQQGLFYDHKDLLEMKSTGSFLDSELDDVYESIQKIQTKIEKEIANKEQLLLRLKEIETISANYKKELSDINDQHRKFRDELESMETTRINSIQ</sequence>
<evidence type="ECO:0000256" key="1">
    <source>
        <dbReference type="SAM" id="Coils"/>
    </source>
</evidence>
<organism evidence="2 3">
    <name type="scientific">Tritrichomonas musculus</name>
    <dbReference type="NCBI Taxonomy" id="1915356"/>
    <lineage>
        <taxon>Eukaryota</taxon>
        <taxon>Metamonada</taxon>
        <taxon>Parabasalia</taxon>
        <taxon>Tritrichomonadida</taxon>
        <taxon>Tritrichomonadidae</taxon>
        <taxon>Tritrichomonas</taxon>
    </lineage>
</organism>
<feature type="coiled-coil region" evidence="1">
    <location>
        <begin position="223"/>
        <end position="278"/>
    </location>
</feature>
<keyword evidence="3" id="KW-1185">Reference proteome</keyword>
<accession>A0ABR2IBR0</accession>
<feature type="coiled-coil region" evidence="1">
    <location>
        <begin position="109"/>
        <end position="151"/>
    </location>
</feature>
<gene>
    <name evidence="2" type="ORF">M9Y10_011861</name>
</gene>
<protein>
    <submittedName>
        <fullName evidence="2">Uncharacterized protein</fullName>
    </submittedName>
</protein>
<comment type="caution">
    <text evidence="2">The sequence shown here is derived from an EMBL/GenBank/DDBJ whole genome shotgun (WGS) entry which is preliminary data.</text>
</comment>
<proteinExistence type="predicted"/>
<evidence type="ECO:0000313" key="3">
    <source>
        <dbReference type="Proteomes" id="UP001470230"/>
    </source>
</evidence>
<dbReference type="Proteomes" id="UP001470230">
    <property type="component" value="Unassembled WGS sequence"/>
</dbReference>
<reference evidence="2 3" key="1">
    <citation type="submission" date="2024-04" db="EMBL/GenBank/DDBJ databases">
        <title>Tritrichomonas musculus Genome.</title>
        <authorList>
            <person name="Alves-Ferreira E."/>
            <person name="Grigg M."/>
            <person name="Lorenzi H."/>
            <person name="Galac M."/>
        </authorList>
    </citation>
    <scope>NUCLEOTIDE SEQUENCE [LARGE SCALE GENOMIC DNA]</scope>
    <source>
        <strain evidence="2 3">EAF2021</strain>
    </source>
</reference>
<dbReference type="EMBL" id="JAPFFF010000018">
    <property type="protein sequence ID" value="KAK8860197.1"/>
    <property type="molecule type" value="Genomic_DNA"/>
</dbReference>
<evidence type="ECO:0000313" key="2">
    <source>
        <dbReference type="EMBL" id="KAK8860197.1"/>
    </source>
</evidence>
<name>A0ABR2IBR0_9EUKA</name>
<keyword evidence="1" id="KW-0175">Coiled coil</keyword>